<sequence>MKPQQRSHHMFDMCKNHMHHYVLLETTDGTTVDGIITDVDEMNVYLAIPNMESDMAYEQRFSPYGYGGGYGGGYGYGSYPPYGPRPPYGPYQPYYPGGRFRRLILPLTALTALSVLPWF</sequence>
<evidence type="ECO:0000313" key="1">
    <source>
        <dbReference type="EMBL" id="RBO98205.1"/>
    </source>
</evidence>
<accession>A0A366E7Z3</accession>
<comment type="caution">
    <text evidence="1">The sequence shown here is derived from an EMBL/GenBank/DDBJ whole genome shotgun (WGS) entry which is preliminary data.</text>
</comment>
<gene>
    <name evidence="1" type="ORF">DES48_10555</name>
</gene>
<protein>
    <submittedName>
        <fullName evidence="1">Uncharacterized protein</fullName>
    </submittedName>
</protein>
<dbReference type="RefSeq" id="WP_211318484.1">
    <property type="nucleotide sequence ID" value="NZ_BAABQN010000005.1"/>
</dbReference>
<dbReference type="Proteomes" id="UP000252254">
    <property type="component" value="Unassembled WGS sequence"/>
</dbReference>
<organism evidence="1 2">
    <name type="scientific">Paraliobacillus ryukyuensis</name>
    <dbReference type="NCBI Taxonomy" id="200904"/>
    <lineage>
        <taxon>Bacteria</taxon>
        <taxon>Bacillati</taxon>
        <taxon>Bacillota</taxon>
        <taxon>Bacilli</taxon>
        <taxon>Bacillales</taxon>
        <taxon>Bacillaceae</taxon>
        <taxon>Paraliobacillus</taxon>
    </lineage>
</organism>
<dbReference type="STRING" id="200904.GCA_900168775_01242"/>
<keyword evidence="2" id="KW-1185">Reference proteome</keyword>
<dbReference type="AlphaFoldDB" id="A0A366E7Z3"/>
<evidence type="ECO:0000313" key="2">
    <source>
        <dbReference type="Proteomes" id="UP000252254"/>
    </source>
</evidence>
<proteinExistence type="predicted"/>
<dbReference type="EMBL" id="QNRI01000005">
    <property type="protein sequence ID" value="RBO98205.1"/>
    <property type="molecule type" value="Genomic_DNA"/>
</dbReference>
<name>A0A366E7Z3_9BACI</name>
<reference evidence="1 2" key="1">
    <citation type="submission" date="2018-06" db="EMBL/GenBank/DDBJ databases">
        <title>Genomic Encyclopedia of Type Strains, Phase IV (KMG-IV): sequencing the most valuable type-strain genomes for metagenomic binning, comparative biology and taxonomic classification.</title>
        <authorList>
            <person name="Goeker M."/>
        </authorList>
    </citation>
    <scope>NUCLEOTIDE SEQUENCE [LARGE SCALE GENOMIC DNA]</scope>
    <source>
        <strain evidence="1 2">DSM 15140</strain>
    </source>
</reference>